<dbReference type="PANTHER" id="PTHR15020">
    <property type="entry name" value="FLAVIN REDUCTASE-RELATED"/>
    <property type="match status" value="1"/>
</dbReference>
<dbReference type="AlphaFoldDB" id="A0A443HLA9"/>
<evidence type="ECO:0000313" key="4">
    <source>
        <dbReference type="Proteomes" id="UP000283841"/>
    </source>
</evidence>
<gene>
    <name evidence="3" type="ORF">C8Q69DRAFT_477649</name>
</gene>
<evidence type="ECO:0000313" key="3">
    <source>
        <dbReference type="EMBL" id="RWQ92585.1"/>
    </source>
</evidence>
<evidence type="ECO:0000256" key="1">
    <source>
        <dbReference type="ARBA" id="ARBA00038376"/>
    </source>
</evidence>
<evidence type="ECO:0000259" key="2">
    <source>
        <dbReference type="Pfam" id="PF13460"/>
    </source>
</evidence>
<dbReference type="SUPFAM" id="SSF51735">
    <property type="entry name" value="NAD(P)-binding Rossmann-fold domains"/>
    <property type="match status" value="1"/>
</dbReference>
<dbReference type="PANTHER" id="PTHR15020:SF50">
    <property type="entry name" value="UPF0659 PROTEIN YMR090W"/>
    <property type="match status" value="1"/>
</dbReference>
<comment type="similarity">
    <text evidence="1">Belongs to the avfA family.</text>
</comment>
<dbReference type="GeneID" id="39600614"/>
<comment type="caution">
    <text evidence="3">The sequence shown here is derived from an EMBL/GenBank/DDBJ whole genome shotgun (WGS) entry which is preliminary data.</text>
</comment>
<dbReference type="InterPro" id="IPR016040">
    <property type="entry name" value="NAD(P)-bd_dom"/>
</dbReference>
<dbReference type="RefSeq" id="XP_028482230.1">
    <property type="nucleotide sequence ID" value="XM_028631337.1"/>
</dbReference>
<dbReference type="InterPro" id="IPR036291">
    <property type="entry name" value="NAD(P)-bd_dom_sf"/>
</dbReference>
<keyword evidence="4" id="KW-1185">Reference proteome</keyword>
<sequence>MSYSFPIHRVLGIFIKMAPKNILLIGGHGRTAQLLTPLLLARSWNVTSLIRTEAQRDAILQLGKGQPGKIDVLIIDLETVKTEDDARVIIDRARPDYVVWAAGASGKSDPKTIYAVDRDAAKSLFRASVSTPTITKILSISHLGSRKAHPSWWSEEEWKYIQYANSLHYDTYLAKSEADELFTALARRRVVEGGDEAFQGILLRPGRLADGEAEGKVDLGQCRPGRPVTRADVAMVANELLAREDTWGWADIAGGDEGIGHAVERVGTSRPRVDAIEGEDLDRIYSLK</sequence>
<dbReference type="EMBL" id="RCNU01000012">
    <property type="protein sequence ID" value="RWQ92585.1"/>
    <property type="molecule type" value="Genomic_DNA"/>
</dbReference>
<protein>
    <recommendedName>
        <fullName evidence="2">NAD(P)-binding domain-containing protein</fullName>
    </recommendedName>
</protein>
<accession>A0A443HLA9</accession>
<name>A0A443HLA9_BYSSP</name>
<dbReference type="Proteomes" id="UP000283841">
    <property type="component" value="Unassembled WGS sequence"/>
</dbReference>
<reference evidence="3 4" key="1">
    <citation type="journal article" date="2018" name="Front. Microbiol.">
        <title>Genomic and genetic insights into a cosmopolitan fungus, Paecilomyces variotii (Eurotiales).</title>
        <authorList>
            <person name="Urquhart A.S."/>
            <person name="Mondo S.J."/>
            <person name="Makela M.R."/>
            <person name="Hane J.K."/>
            <person name="Wiebenga A."/>
            <person name="He G."/>
            <person name="Mihaltcheva S."/>
            <person name="Pangilinan J."/>
            <person name="Lipzen A."/>
            <person name="Barry K."/>
            <person name="de Vries R.P."/>
            <person name="Grigoriev I.V."/>
            <person name="Idnurm A."/>
        </authorList>
    </citation>
    <scope>NUCLEOTIDE SEQUENCE [LARGE SCALE GENOMIC DNA]</scope>
    <source>
        <strain evidence="3 4">CBS 101075</strain>
    </source>
</reference>
<dbReference type="Gene3D" id="3.40.50.720">
    <property type="entry name" value="NAD(P)-binding Rossmann-like Domain"/>
    <property type="match status" value="1"/>
</dbReference>
<feature type="domain" description="NAD(P)-binding" evidence="2">
    <location>
        <begin position="26"/>
        <end position="242"/>
    </location>
</feature>
<dbReference type="VEuPathDB" id="FungiDB:C8Q69DRAFT_477649"/>
<organism evidence="3 4">
    <name type="scientific">Byssochlamys spectabilis</name>
    <name type="common">Paecilomyces variotii</name>
    <dbReference type="NCBI Taxonomy" id="264951"/>
    <lineage>
        <taxon>Eukaryota</taxon>
        <taxon>Fungi</taxon>
        <taxon>Dikarya</taxon>
        <taxon>Ascomycota</taxon>
        <taxon>Pezizomycotina</taxon>
        <taxon>Eurotiomycetes</taxon>
        <taxon>Eurotiomycetidae</taxon>
        <taxon>Eurotiales</taxon>
        <taxon>Thermoascaceae</taxon>
        <taxon>Paecilomyces</taxon>
    </lineage>
</organism>
<dbReference type="Pfam" id="PF13460">
    <property type="entry name" value="NAD_binding_10"/>
    <property type="match status" value="1"/>
</dbReference>
<proteinExistence type="inferred from homology"/>
<dbReference type="STRING" id="264951.A0A443HLA9"/>